<accession>A0A4R0NFC6</accession>
<protein>
    <submittedName>
        <fullName evidence="1">Uncharacterized protein</fullName>
    </submittedName>
</protein>
<name>A0A4R0NFC6_9SPHI</name>
<proteinExistence type="predicted"/>
<organism evidence="1 2">
    <name type="scientific">Pedobacter hiemivivus</name>
    <dbReference type="NCBI Taxonomy" id="2530454"/>
    <lineage>
        <taxon>Bacteria</taxon>
        <taxon>Pseudomonadati</taxon>
        <taxon>Bacteroidota</taxon>
        <taxon>Sphingobacteriia</taxon>
        <taxon>Sphingobacteriales</taxon>
        <taxon>Sphingobacteriaceae</taxon>
        <taxon>Pedobacter</taxon>
    </lineage>
</organism>
<reference evidence="1 2" key="1">
    <citation type="submission" date="2019-02" db="EMBL/GenBank/DDBJ databases">
        <title>Pedobacter sp. RP-3-8 sp. nov., isolated from Arctic soil.</title>
        <authorList>
            <person name="Dahal R.H."/>
        </authorList>
    </citation>
    <scope>NUCLEOTIDE SEQUENCE [LARGE SCALE GENOMIC DNA]</scope>
    <source>
        <strain evidence="1 2">RP-3-8</strain>
    </source>
</reference>
<dbReference type="AlphaFoldDB" id="A0A4R0NFC6"/>
<dbReference type="Proteomes" id="UP000291117">
    <property type="component" value="Unassembled WGS sequence"/>
</dbReference>
<gene>
    <name evidence="1" type="ORF">EZ444_00305</name>
</gene>
<dbReference type="EMBL" id="SJSM01000001">
    <property type="protein sequence ID" value="TCC99161.1"/>
    <property type="molecule type" value="Genomic_DNA"/>
</dbReference>
<comment type="caution">
    <text evidence="1">The sequence shown here is derived from an EMBL/GenBank/DDBJ whole genome shotgun (WGS) entry which is preliminary data.</text>
</comment>
<evidence type="ECO:0000313" key="1">
    <source>
        <dbReference type="EMBL" id="TCC99161.1"/>
    </source>
</evidence>
<dbReference type="RefSeq" id="WP_131606098.1">
    <property type="nucleotide sequence ID" value="NZ_SJSM01000001.1"/>
</dbReference>
<sequence>MNYYPFSPRGYKLKMDVELPQKLGYINQNRNQFPQIGNLDLKKDWISQSIVRQLSTEISQKLSLVDLAYQFQISPTIVAKRIWQLDSLQKSNLREFSLEMDINPDSEQFRILEDNLAAILKNRENNGRLDGRLDEFPLLDI</sequence>
<keyword evidence="2" id="KW-1185">Reference proteome</keyword>
<evidence type="ECO:0000313" key="2">
    <source>
        <dbReference type="Proteomes" id="UP000291117"/>
    </source>
</evidence>